<gene>
    <name evidence="2" type="ORF">Afil01_64790</name>
</gene>
<keyword evidence="3" id="KW-1185">Reference proteome</keyword>
<dbReference type="RefSeq" id="WP_285667222.1">
    <property type="nucleotide sequence ID" value="NZ_BSTX01000007.1"/>
</dbReference>
<keyword evidence="1" id="KW-0732">Signal</keyword>
<proteinExistence type="predicted"/>
<evidence type="ECO:0000313" key="2">
    <source>
        <dbReference type="EMBL" id="GLZ81672.1"/>
    </source>
</evidence>
<evidence type="ECO:0008006" key="4">
    <source>
        <dbReference type="Google" id="ProtNLM"/>
    </source>
</evidence>
<organism evidence="2 3">
    <name type="scientific">Actinorhabdospora filicis</name>
    <dbReference type="NCBI Taxonomy" id="1785913"/>
    <lineage>
        <taxon>Bacteria</taxon>
        <taxon>Bacillati</taxon>
        <taxon>Actinomycetota</taxon>
        <taxon>Actinomycetes</taxon>
        <taxon>Micromonosporales</taxon>
        <taxon>Micromonosporaceae</taxon>
        <taxon>Actinorhabdospora</taxon>
    </lineage>
</organism>
<sequence>MGRFTFPRRPWPTSVVVLLTAIIAAGAGYALAASRPAPHAPKDAPMALQSWVAETALPDPLGSAKAPAKALAEPPDGAQVVHSMAMASLSEFGTGGIQALPAGRYLVYAGCKAVNAPADFKNVSVNLNIAYSGRTDYTSVPCPSKATAPVLRVNAPQDVVVHAGFEVNVPDPERAGDTIWSTDVGVALFFVLE</sequence>
<name>A0A9W6SST6_9ACTN</name>
<feature type="chain" id="PRO_5040903552" description="TNF family profile domain-containing protein" evidence="1">
    <location>
        <begin position="33"/>
        <end position="193"/>
    </location>
</feature>
<accession>A0A9W6SST6</accession>
<reference evidence="2" key="1">
    <citation type="submission" date="2023-03" db="EMBL/GenBank/DDBJ databases">
        <title>Actinorhabdospora filicis NBRC 111898.</title>
        <authorList>
            <person name="Ichikawa N."/>
            <person name="Sato H."/>
            <person name="Tonouchi N."/>
        </authorList>
    </citation>
    <scope>NUCLEOTIDE SEQUENCE</scope>
    <source>
        <strain evidence="2">NBRC 111898</strain>
    </source>
</reference>
<dbReference type="Proteomes" id="UP001165079">
    <property type="component" value="Unassembled WGS sequence"/>
</dbReference>
<dbReference type="EMBL" id="BSTX01000007">
    <property type="protein sequence ID" value="GLZ81672.1"/>
    <property type="molecule type" value="Genomic_DNA"/>
</dbReference>
<protein>
    <recommendedName>
        <fullName evidence="4">TNF family profile domain-containing protein</fullName>
    </recommendedName>
</protein>
<feature type="signal peptide" evidence="1">
    <location>
        <begin position="1"/>
        <end position="32"/>
    </location>
</feature>
<evidence type="ECO:0000256" key="1">
    <source>
        <dbReference type="SAM" id="SignalP"/>
    </source>
</evidence>
<dbReference type="AlphaFoldDB" id="A0A9W6SST6"/>
<evidence type="ECO:0000313" key="3">
    <source>
        <dbReference type="Proteomes" id="UP001165079"/>
    </source>
</evidence>
<comment type="caution">
    <text evidence="2">The sequence shown here is derived from an EMBL/GenBank/DDBJ whole genome shotgun (WGS) entry which is preliminary data.</text>
</comment>